<proteinExistence type="predicted"/>
<evidence type="ECO:0000313" key="2">
    <source>
        <dbReference type="EMBL" id="QPC46505.1"/>
    </source>
</evidence>
<keyword evidence="1" id="KW-1133">Transmembrane helix</keyword>
<keyword evidence="3" id="KW-1185">Reference proteome</keyword>
<evidence type="ECO:0000256" key="1">
    <source>
        <dbReference type="SAM" id="Phobius"/>
    </source>
</evidence>
<accession>A0A7S8HFJ6</accession>
<feature type="transmembrane region" description="Helical" evidence="1">
    <location>
        <begin position="86"/>
        <end position="110"/>
    </location>
</feature>
<dbReference type="EMBL" id="CP049742">
    <property type="protein sequence ID" value="QPC46505.1"/>
    <property type="molecule type" value="Genomic_DNA"/>
</dbReference>
<evidence type="ECO:0000313" key="3">
    <source>
        <dbReference type="Proteomes" id="UP000593626"/>
    </source>
</evidence>
<keyword evidence="1" id="KW-0472">Membrane</keyword>
<feature type="transmembrane region" description="Helical" evidence="1">
    <location>
        <begin position="12"/>
        <end position="38"/>
    </location>
</feature>
<reference evidence="2 3" key="1">
    <citation type="submission" date="2019-07" db="EMBL/GenBank/DDBJ databases">
        <title>Genome sequence of 2 isolates from Red Sea Mangroves.</title>
        <authorList>
            <person name="Sefrji F."/>
            <person name="Michoud G."/>
            <person name="Merlino G."/>
            <person name="Daffonchio D."/>
        </authorList>
    </citation>
    <scope>NUCLEOTIDE SEQUENCE [LARGE SCALE GENOMIC DNA]</scope>
    <source>
        <strain evidence="2 3">R1DC41</strain>
    </source>
</reference>
<keyword evidence="1" id="KW-0812">Transmembrane</keyword>
<dbReference type="Proteomes" id="UP000593626">
    <property type="component" value="Chromosome"/>
</dbReference>
<gene>
    <name evidence="2" type="ORF">G8O30_05755</name>
</gene>
<dbReference type="KEGG" id="mcui:G8O30_05755"/>
<organism evidence="2 3">
    <name type="scientific">Mangrovibacillus cuniculi</name>
    <dbReference type="NCBI Taxonomy" id="2593652"/>
    <lineage>
        <taxon>Bacteria</taxon>
        <taxon>Bacillati</taxon>
        <taxon>Bacillota</taxon>
        <taxon>Bacilli</taxon>
        <taxon>Bacillales</taxon>
        <taxon>Bacillaceae</taxon>
        <taxon>Mangrovibacillus</taxon>
    </lineage>
</organism>
<dbReference type="AlphaFoldDB" id="A0A7S8HFJ6"/>
<name>A0A7S8HFJ6_9BACI</name>
<protein>
    <submittedName>
        <fullName evidence="2">Uncharacterized protein</fullName>
    </submittedName>
</protein>
<feature type="transmembrane region" description="Helical" evidence="1">
    <location>
        <begin position="58"/>
        <end position="79"/>
    </location>
</feature>
<sequence length="182" mass="20449">MLAISHDNVHDYGIGILIAGIISVILSFPFGLIAVMMYQDMFIKPENYLLFSTNPNAYFYFAAGTVIIVVGIAIMVLFLKKAMKSIGLIIAGIGVLCIYFSMIHSTVFNWDGIVLNQKLIPWENVESVTQIVEDGTSLRLEIVTKDDVIIFKTNNDWNKDGSRVRTYIVEQGIPFEFEDISK</sequence>
<dbReference type="RefSeq" id="WP_239674025.1">
    <property type="nucleotide sequence ID" value="NZ_CP049742.1"/>
</dbReference>